<dbReference type="PROSITE" id="PS50156">
    <property type="entry name" value="SSD"/>
    <property type="match status" value="1"/>
</dbReference>
<dbReference type="Proteomes" id="UP001340816">
    <property type="component" value="Chromosome"/>
</dbReference>
<evidence type="ECO:0000256" key="5">
    <source>
        <dbReference type="ARBA" id="ARBA00022989"/>
    </source>
</evidence>
<keyword evidence="6 8" id="KW-0472">Membrane</keyword>
<feature type="region of interest" description="Disordered" evidence="7">
    <location>
        <begin position="750"/>
        <end position="775"/>
    </location>
</feature>
<feature type="transmembrane region" description="Helical" evidence="8">
    <location>
        <begin position="644"/>
        <end position="664"/>
    </location>
</feature>
<feature type="transmembrane region" description="Helical" evidence="8">
    <location>
        <begin position="178"/>
        <end position="196"/>
    </location>
</feature>
<feature type="transmembrane region" description="Helical" evidence="8">
    <location>
        <begin position="302"/>
        <end position="329"/>
    </location>
</feature>
<feature type="transmembrane region" description="Helical" evidence="8">
    <location>
        <begin position="376"/>
        <end position="396"/>
    </location>
</feature>
<proteinExistence type="inferred from homology"/>
<dbReference type="InterPro" id="IPR050545">
    <property type="entry name" value="Mycobact_MmpL"/>
</dbReference>
<organism evidence="10 11">
    <name type="scientific">Streptomyces phaeochromogenes</name>
    <dbReference type="NCBI Taxonomy" id="1923"/>
    <lineage>
        <taxon>Bacteria</taxon>
        <taxon>Bacillati</taxon>
        <taxon>Actinomycetota</taxon>
        <taxon>Actinomycetes</taxon>
        <taxon>Kitasatosporales</taxon>
        <taxon>Streptomycetaceae</taxon>
        <taxon>Streptomyces</taxon>
        <taxon>Streptomyces phaeochromogenes group</taxon>
    </lineage>
</organism>
<dbReference type="GeneID" id="93928298"/>
<dbReference type="EMBL" id="CP109135">
    <property type="protein sequence ID" value="WSD18215.1"/>
    <property type="molecule type" value="Genomic_DNA"/>
</dbReference>
<feature type="transmembrane region" description="Helical" evidence="8">
    <location>
        <begin position="780"/>
        <end position="801"/>
    </location>
</feature>
<evidence type="ECO:0000256" key="8">
    <source>
        <dbReference type="SAM" id="Phobius"/>
    </source>
</evidence>
<evidence type="ECO:0000256" key="2">
    <source>
        <dbReference type="ARBA" id="ARBA00010157"/>
    </source>
</evidence>
<name>A0ABZ1HJ32_STRPH</name>
<dbReference type="InterPro" id="IPR000731">
    <property type="entry name" value="SSD"/>
</dbReference>
<keyword evidence="11" id="KW-1185">Reference proteome</keyword>
<dbReference type="InterPro" id="IPR007829">
    <property type="entry name" value="TM2"/>
</dbReference>
<dbReference type="Pfam" id="PF05154">
    <property type="entry name" value="TM2"/>
    <property type="match status" value="1"/>
</dbReference>
<keyword evidence="5 8" id="KW-1133">Transmembrane helix</keyword>
<dbReference type="Pfam" id="PF03176">
    <property type="entry name" value="MMPL"/>
    <property type="match status" value="2"/>
</dbReference>
<feature type="transmembrane region" description="Helical" evidence="8">
    <location>
        <begin position="203"/>
        <end position="223"/>
    </location>
</feature>
<feature type="transmembrane region" description="Helical" evidence="8">
    <location>
        <begin position="276"/>
        <end position="296"/>
    </location>
</feature>
<feature type="transmembrane region" description="Helical" evidence="8">
    <location>
        <begin position="532"/>
        <end position="551"/>
    </location>
</feature>
<evidence type="ECO:0000313" key="10">
    <source>
        <dbReference type="EMBL" id="WSD18215.1"/>
    </source>
</evidence>
<dbReference type="RefSeq" id="WP_266740465.1">
    <property type="nucleotide sequence ID" value="NZ_CP108011.1"/>
</dbReference>
<feature type="transmembrane region" description="Helical" evidence="8">
    <location>
        <begin position="558"/>
        <end position="582"/>
    </location>
</feature>
<feature type="transmembrane region" description="Helical" evidence="8">
    <location>
        <begin position="229"/>
        <end position="249"/>
    </location>
</feature>
<feature type="compositionally biased region" description="Pro residues" evidence="7">
    <location>
        <begin position="757"/>
        <end position="768"/>
    </location>
</feature>
<keyword evidence="4 8" id="KW-0812">Transmembrane</keyword>
<reference evidence="10 11" key="1">
    <citation type="submission" date="2022-10" db="EMBL/GenBank/DDBJ databases">
        <title>The complete genomes of actinobacterial strains from the NBC collection.</title>
        <authorList>
            <person name="Joergensen T.S."/>
            <person name="Alvarez Arevalo M."/>
            <person name="Sterndorff E.B."/>
            <person name="Faurdal D."/>
            <person name="Vuksanovic O."/>
            <person name="Mourched A.-S."/>
            <person name="Charusanti P."/>
            <person name="Shaw S."/>
            <person name="Blin K."/>
            <person name="Weber T."/>
        </authorList>
    </citation>
    <scope>NUCLEOTIDE SEQUENCE [LARGE SCALE GENOMIC DNA]</scope>
    <source>
        <strain evidence="10 11">NBC 01752</strain>
    </source>
</reference>
<dbReference type="PANTHER" id="PTHR33406:SF11">
    <property type="entry name" value="MEMBRANE PROTEIN SCO6666-RELATED"/>
    <property type="match status" value="1"/>
</dbReference>
<evidence type="ECO:0000256" key="4">
    <source>
        <dbReference type="ARBA" id="ARBA00022692"/>
    </source>
</evidence>
<protein>
    <submittedName>
        <fullName evidence="10">MMPL family transporter</fullName>
    </submittedName>
</protein>
<dbReference type="PANTHER" id="PTHR33406">
    <property type="entry name" value="MEMBRANE PROTEIN MJ1562-RELATED"/>
    <property type="match status" value="1"/>
</dbReference>
<evidence type="ECO:0000313" key="11">
    <source>
        <dbReference type="Proteomes" id="UP001340816"/>
    </source>
</evidence>
<feature type="transmembrane region" description="Helical" evidence="8">
    <location>
        <begin position="602"/>
        <end position="623"/>
    </location>
</feature>
<evidence type="ECO:0000256" key="6">
    <source>
        <dbReference type="ARBA" id="ARBA00023136"/>
    </source>
</evidence>
<keyword evidence="3" id="KW-1003">Cell membrane</keyword>
<gene>
    <name evidence="10" type="ORF">OHB35_36125</name>
</gene>
<dbReference type="InterPro" id="IPR004869">
    <property type="entry name" value="MMPL_dom"/>
</dbReference>
<comment type="subcellular location">
    <subcellularLocation>
        <location evidence="1">Cell membrane</location>
        <topology evidence="1">Multi-pass membrane protein</topology>
    </subcellularLocation>
</comment>
<feature type="transmembrane region" description="Helical" evidence="8">
    <location>
        <begin position="807"/>
        <end position="828"/>
    </location>
</feature>
<accession>A0ABZ1HJ32</accession>
<comment type="similarity">
    <text evidence="2">Belongs to the resistance-nodulation-cell division (RND) (TC 2.A.6) family. MmpL subfamily.</text>
</comment>
<evidence type="ECO:0000256" key="7">
    <source>
        <dbReference type="SAM" id="MobiDB-lite"/>
    </source>
</evidence>
<sequence length="861" mass="90030">MSALARWCFRHRLLVVGIWAAVLVALAVPYATLGTHYSDEFSLPGLESSKAQARLQASEPQQSGDSDQIVVHVRRDGSIRDAAVRQKVTSMLDRVAALPSVTSVTSMYGPTGAPRISKDGRTAYATVTFDAQAERIPAADVTRVIDTARAARDADLQVELGGQAISLAAEGKAQGTEAIGLVAAGIILFVAFGSLLGMLLPLLVAIAALGAGLLAVGLTSHVMTLGTDAPTVAALIGLGVGIDYALFIVTRHRTGLRNGLTPEEAAVRALNTSGRAVVFAGLTVVTALLGLLVLRIGPLTGMGISAATAVLATVIAAVTLLPALLGLFGGRLLNRRQRRAVATRNAGTVHPPLNTQRHATARPRGRWAERVERHRTLFTLAALLVVTVLSLPALSLRLGTSDAGNDPKGTTTRAAYDLLVQGFGAGSNGPLVLVAQLGAPSDAPALDRLVSAVRSTPGVASATPGPVTAATGLSVIDVVPTGAPQDEATSALITHLREDVVPAAELGSGLTVYVGGTTAASGDLADLLAGKLPLFLGVIVGLGCLLLMVAFRSVLVPLTAAVMNLLASAAAFGVVVAVFQWGWGSELLGLGKAGPVEAELPVIMLAILFGLSMDYQVFLVSRMHEEWEQTRDNHRAIRIGQSETGRLINAAALIMICVFTAFVLGGERVIAEYGVGLAAAVAIDAFVLRTVLVPSLMHLLGRANWWLPAWLERILPRVSIEGAPTREPAPVSARTVRAERTAAPHLTGVATAESRPPVVPPPSRPEPPLRQDSTPGAPKSVAVAYLWWFFLGLFGMHHFYLGRTGRGLLYLCTLGICGLGWLADALTLPRQVRSANARIVRQDIAPRADATVAPALDDHVH</sequence>
<evidence type="ECO:0000256" key="1">
    <source>
        <dbReference type="ARBA" id="ARBA00004651"/>
    </source>
</evidence>
<evidence type="ECO:0000256" key="3">
    <source>
        <dbReference type="ARBA" id="ARBA00022475"/>
    </source>
</evidence>
<dbReference type="SUPFAM" id="SSF82866">
    <property type="entry name" value="Multidrug efflux transporter AcrB transmembrane domain"/>
    <property type="match status" value="2"/>
</dbReference>
<feature type="transmembrane region" description="Helical" evidence="8">
    <location>
        <begin position="670"/>
        <end position="692"/>
    </location>
</feature>
<dbReference type="Gene3D" id="1.20.1640.10">
    <property type="entry name" value="Multidrug efflux transporter AcrB transmembrane domain"/>
    <property type="match status" value="2"/>
</dbReference>
<feature type="domain" description="SSD" evidence="9">
    <location>
        <begin position="232"/>
        <end position="327"/>
    </location>
</feature>
<evidence type="ECO:0000259" key="9">
    <source>
        <dbReference type="PROSITE" id="PS50156"/>
    </source>
</evidence>